<dbReference type="HOGENOM" id="CLU_048353_3_3_6"/>
<protein>
    <submittedName>
        <fullName evidence="2">Alpha/beta superfamily hydrolase</fullName>
    </submittedName>
</protein>
<dbReference type="Proteomes" id="UP000010816">
    <property type="component" value="Chromosome"/>
</dbReference>
<feature type="domain" description="Serine aminopeptidase S33" evidence="1">
    <location>
        <begin position="44"/>
        <end position="138"/>
    </location>
</feature>
<gene>
    <name evidence="2" type="ORF">Thimo_2562</name>
</gene>
<dbReference type="InterPro" id="IPR029058">
    <property type="entry name" value="AB_hydrolase_fold"/>
</dbReference>
<dbReference type="Gene3D" id="3.40.50.1820">
    <property type="entry name" value="alpha/beta hydrolase"/>
    <property type="match status" value="1"/>
</dbReference>
<dbReference type="PATRIC" id="fig|765912.4.peg.2518"/>
<evidence type="ECO:0000313" key="3">
    <source>
        <dbReference type="Proteomes" id="UP000010816"/>
    </source>
</evidence>
<dbReference type="STRING" id="765912.Thimo_2562"/>
<reference evidence="2 3" key="1">
    <citation type="submission" date="2011-09" db="EMBL/GenBank/DDBJ databases">
        <title>Complete sequence of chromosome of Thioflavicoccus mobilis 8321.</title>
        <authorList>
            <consortium name="US DOE Joint Genome Institute"/>
            <person name="Lucas S."/>
            <person name="Han J."/>
            <person name="Lapidus A."/>
            <person name="Cheng J.-F."/>
            <person name="Goodwin L."/>
            <person name="Pitluck S."/>
            <person name="Peters L."/>
            <person name="Ovchinnikova G."/>
            <person name="Lu M."/>
            <person name="Detter J.C."/>
            <person name="Han C."/>
            <person name="Tapia R."/>
            <person name="Land M."/>
            <person name="Hauser L."/>
            <person name="Kyrpides N."/>
            <person name="Ivanova N."/>
            <person name="Pagani I."/>
            <person name="Vogl K."/>
            <person name="Liu Z."/>
            <person name="Imhoff J."/>
            <person name="Thiel V."/>
            <person name="Frigaard N.-U."/>
            <person name="Bryant D."/>
            <person name="Woyke T."/>
        </authorList>
    </citation>
    <scope>NUCLEOTIDE SEQUENCE [LARGE SCALE GENOMIC DNA]</scope>
    <source>
        <strain evidence="2 3">8321</strain>
    </source>
</reference>
<dbReference type="AlphaFoldDB" id="L0GZ96"/>
<proteinExistence type="predicted"/>
<accession>L0GZ96</accession>
<name>L0GZ96_9GAMM</name>
<dbReference type="EMBL" id="CP003051">
    <property type="protein sequence ID" value="AGA91286.1"/>
    <property type="molecule type" value="Genomic_DNA"/>
</dbReference>
<dbReference type="RefSeq" id="WP_015281419.1">
    <property type="nucleotide sequence ID" value="NC_019940.1"/>
</dbReference>
<dbReference type="GO" id="GO:0016787">
    <property type="term" value="F:hydrolase activity"/>
    <property type="evidence" value="ECO:0007669"/>
    <property type="project" value="UniProtKB-KW"/>
</dbReference>
<dbReference type="InterPro" id="IPR050261">
    <property type="entry name" value="FrsA_esterase"/>
</dbReference>
<sequence>MSSTAAQERFDFFNPNGERLAGLLESPESSRATALFAHCFTCSKTIGAATRIARALAARGIAVLRFDFTGLGNSEGDFANTNFSSNVADLIAAADELRRVGRPPDLLIGHSLGGAAVIAAAKSIPECRGVATVAAPSDPGHVGHLFRESMETIVEEGEALVDLDGRRFTITRQFIEDIAEKNLRHDLRELRRALLIFHSPIDEIVPVEHARHIFSAARHPKSFISLDQADHLITKPADSDYVAEVIAAWAGRYISGATE</sequence>
<dbReference type="Pfam" id="PF12146">
    <property type="entry name" value="Hydrolase_4"/>
    <property type="match status" value="1"/>
</dbReference>
<evidence type="ECO:0000313" key="2">
    <source>
        <dbReference type="EMBL" id="AGA91286.1"/>
    </source>
</evidence>
<organism evidence="2 3">
    <name type="scientific">Thioflavicoccus mobilis 8321</name>
    <dbReference type="NCBI Taxonomy" id="765912"/>
    <lineage>
        <taxon>Bacteria</taxon>
        <taxon>Pseudomonadati</taxon>
        <taxon>Pseudomonadota</taxon>
        <taxon>Gammaproteobacteria</taxon>
        <taxon>Chromatiales</taxon>
        <taxon>Chromatiaceae</taxon>
        <taxon>Thioflavicoccus</taxon>
    </lineage>
</organism>
<dbReference type="SUPFAM" id="SSF53474">
    <property type="entry name" value="alpha/beta-Hydrolases"/>
    <property type="match status" value="1"/>
</dbReference>
<dbReference type="eggNOG" id="COG1073">
    <property type="taxonomic scope" value="Bacteria"/>
</dbReference>
<evidence type="ECO:0000259" key="1">
    <source>
        <dbReference type="Pfam" id="PF12146"/>
    </source>
</evidence>
<dbReference type="OrthoDB" id="9789573at2"/>
<dbReference type="PANTHER" id="PTHR22946">
    <property type="entry name" value="DIENELACTONE HYDROLASE DOMAIN-CONTAINING PROTEIN-RELATED"/>
    <property type="match status" value="1"/>
</dbReference>
<keyword evidence="3" id="KW-1185">Reference proteome</keyword>
<dbReference type="KEGG" id="tmb:Thimo_2562"/>
<dbReference type="InterPro" id="IPR022742">
    <property type="entry name" value="Hydrolase_4"/>
</dbReference>
<keyword evidence="2" id="KW-0378">Hydrolase</keyword>